<dbReference type="PANTHER" id="PTHR21071">
    <property type="entry name" value="UDP-N-ACETYLENOLPYRUVOYLGLUCOSAMINE REDUCTASE"/>
    <property type="match status" value="1"/>
</dbReference>
<comment type="pathway">
    <text evidence="4 16">Cell wall biogenesis; peptidoglycan biosynthesis.</text>
</comment>
<keyword evidence="10 16" id="KW-0133">Cell shape</keyword>
<evidence type="ECO:0000256" key="3">
    <source>
        <dbReference type="ARBA" id="ARBA00004496"/>
    </source>
</evidence>
<comment type="cofactor">
    <cofactor evidence="1 16">
        <name>FAD</name>
        <dbReference type="ChEBI" id="CHEBI:57692"/>
    </cofactor>
</comment>
<evidence type="ECO:0000256" key="12">
    <source>
        <dbReference type="ARBA" id="ARBA00023002"/>
    </source>
</evidence>
<keyword evidence="6 16" id="KW-0132">Cell division</keyword>
<dbReference type="SUPFAM" id="SSF56194">
    <property type="entry name" value="Uridine diphospho-N-Acetylenolpyruvylglucosamine reductase, MurB, C-terminal domain"/>
    <property type="match status" value="1"/>
</dbReference>
<dbReference type="STRING" id="1703779.AMJ83_05485"/>
<keyword evidence="5 16" id="KW-0963">Cytoplasm</keyword>
<dbReference type="InterPro" id="IPR006094">
    <property type="entry name" value="Oxid_FAD_bind_N"/>
</dbReference>
<dbReference type="GO" id="GO:0071555">
    <property type="term" value="P:cell wall organization"/>
    <property type="evidence" value="ECO:0007669"/>
    <property type="project" value="UniProtKB-KW"/>
</dbReference>
<evidence type="ECO:0000256" key="16">
    <source>
        <dbReference type="HAMAP-Rule" id="MF_00037"/>
    </source>
</evidence>
<keyword evidence="12 16" id="KW-0560">Oxidoreductase</keyword>
<dbReference type="NCBIfam" id="TIGR00179">
    <property type="entry name" value="murB"/>
    <property type="match status" value="1"/>
</dbReference>
<dbReference type="InterPro" id="IPR011601">
    <property type="entry name" value="MurB_C"/>
</dbReference>
<dbReference type="Gene3D" id="3.30.465.10">
    <property type="match status" value="1"/>
</dbReference>
<evidence type="ECO:0000256" key="15">
    <source>
        <dbReference type="ARBA" id="ARBA00048914"/>
    </source>
</evidence>
<proteinExistence type="inferred from homology"/>
<dbReference type="AlphaFoldDB" id="A0A0S8FT42"/>
<accession>A0A0S8FT42</accession>
<dbReference type="PATRIC" id="fig|1703779.3.peg.1315"/>
<evidence type="ECO:0000256" key="4">
    <source>
        <dbReference type="ARBA" id="ARBA00004752"/>
    </source>
</evidence>
<dbReference type="InterPro" id="IPR036318">
    <property type="entry name" value="FAD-bd_PCMH-like_sf"/>
</dbReference>
<dbReference type="GO" id="GO:0071949">
    <property type="term" value="F:FAD binding"/>
    <property type="evidence" value="ECO:0007669"/>
    <property type="project" value="InterPro"/>
</dbReference>
<protein>
    <recommendedName>
        <fullName evidence="16">UDP-N-acetylenolpyruvoylglucosamine reductase</fullName>
        <ecNumber evidence="16">1.3.1.98</ecNumber>
    </recommendedName>
    <alternativeName>
        <fullName evidence="16">UDP-N-acetylmuramate dehydrogenase</fullName>
    </alternativeName>
</protein>
<dbReference type="Pfam" id="PF01565">
    <property type="entry name" value="FAD_binding_4"/>
    <property type="match status" value="1"/>
</dbReference>
<evidence type="ECO:0000313" key="19">
    <source>
        <dbReference type="Proteomes" id="UP000051373"/>
    </source>
</evidence>
<dbReference type="NCBIfam" id="NF010480">
    <property type="entry name" value="PRK13905.1"/>
    <property type="match status" value="1"/>
</dbReference>
<dbReference type="HAMAP" id="MF_00037">
    <property type="entry name" value="MurB"/>
    <property type="match status" value="1"/>
</dbReference>
<dbReference type="UniPathway" id="UPA00219"/>
<dbReference type="GO" id="GO:0008762">
    <property type="term" value="F:UDP-N-acetylmuramate dehydrogenase activity"/>
    <property type="evidence" value="ECO:0007669"/>
    <property type="project" value="UniProtKB-UniRule"/>
</dbReference>
<dbReference type="GO" id="GO:0005829">
    <property type="term" value="C:cytosol"/>
    <property type="evidence" value="ECO:0007669"/>
    <property type="project" value="TreeGrafter"/>
</dbReference>
<comment type="caution">
    <text evidence="18">The sequence shown here is derived from an EMBL/GenBank/DDBJ whole genome shotgun (WGS) entry which is preliminary data.</text>
</comment>
<name>A0A0S8FT42_UNCW3</name>
<evidence type="ECO:0000256" key="7">
    <source>
        <dbReference type="ARBA" id="ARBA00022630"/>
    </source>
</evidence>
<evidence type="ECO:0000256" key="1">
    <source>
        <dbReference type="ARBA" id="ARBA00001974"/>
    </source>
</evidence>
<feature type="active site" evidence="16">
    <location>
        <position position="289"/>
    </location>
</feature>
<dbReference type="InterPro" id="IPR036635">
    <property type="entry name" value="MurB_C_sf"/>
</dbReference>
<reference evidence="18 19" key="1">
    <citation type="journal article" date="2015" name="Microbiome">
        <title>Genomic resolution of linkages in carbon, nitrogen, and sulfur cycling among widespread estuary sediment bacteria.</title>
        <authorList>
            <person name="Baker B.J."/>
            <person name="Lazar C.S."/>
            <person name="Teske A.P."/>
            <person name="Dick G.J."/>
        </authorList>
    </citation>
    <scope>NUCLEOTIDE SEQUENCE [LARGE SCALE GENOMIC DNA]</scope>
    <source>
        <strain evidence="18">SM23_42</strain>
    </source>
</reference>
<evidence type="ECO:0000256" key="11">
    <source>
        <dbReference type="ARBA" id="ARBA00022984"/>
    </source>
</evidence>
<evidence type="ECO:0000256" key="9">
    <source>
        <dbReference type="ARBA" id="ARBA00022857"/>
    </source>
</evidence>
<dbReference type="InterPro" id="IPR016166">
    <property type="entry name" value="FAD-bd_PCMH"/>
</dbReference>
<keyword evidence="9 16" id="KW-0521">NADP</keyword>
<evidence type="ECO:0000256" key="6">
    <source>
        <dbReference type="ARBA" id="ARBA00022618"/>
    </source>
</evidence>
<evidence type="ECO:0000256" key="10">
    <source>
        <dbReference type="ARBA" id="ARBA00022960"/>
    </source>
</evidence>
<sequence length="294" mass="31884">MKNPLKGIKGIKVIADENLARHTSFHIGGRATHFVYVYTKRALRIVLARIHLLKMRYFLIGAGTNLLVADRGFEGVVLKLGGVFKRVSHRGCLFRCGGGVLIKDFLDVAISACCAGAEFMAGIPGTLGGAVKGNAGAFGYSVSDLLKNVIVMDRNGTESLRTNGEIGFAYRHSEIRDGDIIITIYLKLKEERRSKILARVKANLASRQEKHPTEYSAGSFFKNPPGRAAGELIEHCGLKGLSVGGAQVSEKHANYLINRGQACANDILALAGKVKKIVRAKTGIRLEEEVIILK</sequence>
<keyword evidence="8 16" id="KW-0274">FAD</keyword>
<comment type="subcellular location">
    <subcellularLocation>
        <location evidence="3 16">Cytoplasm</location>
    </subcellularLocation>
</comment>
<feature type="active site" evidence="16">
    <location>
        <position position="171"/>
    </location>
</feature>
<dbReference type="SUPFAM" id="SSF56176">
    <property type="entry name" value="FAD-binding/transporter-associated domain-like"/>
    <property type="match status" value="1"/>
</dbReference>
<evidence type="ECO:0000313" key="18">
    <source>
        <dbReference type="EMBL" id="KPK63897.1"/>
    </source>
</evidence>
<dbReference type="GO" id="GO:0008360">
    <property type="term" value="P:regulation of cell shape"/>
    <property type="evidence" value="ECO:0007669"/>
    <property type="project" value="UniProtKB-KW"/>
</dbReference>
<dbReference type="Proteomes" id="UP000051373">
    <property type="component" value="Unassembled WGS sequence"/>
</dbReference>
<keyword evidence="14 16" id="KW-0961">Cell wall biogenesis/degradation</keyword>
<evidence type="ECO:0000259" key="17">
    <source>
        <dbReference type="PROSITE" id="PS51387"/>
    </source>
</evidence>
<dbReference type="InterPro" id="IPR003170">
    <property type="entry name" value="MurB"/>
</dbReference>
<evidence type="ECO:0000256" key="13">
    <source>
        <dbReference type="ARBA" id="ARBA00023306"/>
    </source>
</evidence>
<organism evidence="18 19">
    <name type="scientific">candidate division WOR_3 bacterium SM23_42</name>
    <dbReference type="NCBI Taxonomy" id="1703779"/>
    <lineage>
        <taxon>Bacteria</taxon>
        <taxon>Bacteria division WOR-3</taxon>
    </lineage>
</organism>
<dbReference type="GO" id="GO:0051301">
    <property type="term" value="P:cell division"/>
    <property type="evidence" value="ECO:0007669"/>
    <property type="project" value="UniProtKB-KW"/>
</dbReference>
<comment type="similarity">
    <text evidence="16">Belongs to the MurB family.</text>
</comment>
<dbReference type="EC" id="1.3.1.98" evidence="16"/>
<evidence type="ECO:0000256" key="2">
    <source>
        <dbReference type="ARBA" id="ARBA00003921"/>
    </source>
</evidence>
<dbReference type="EMBL" id="LJUJ01000008">
    <property type="protein sequence ID" value="KPK63897.1"/>
    <property type="molecule type" value="Genomic_DNA"/>
</dbReference>
<dbReference type="InterPro" id="IPR016169">
    <property type="entry name" value="FAD-bd_PCMH_sub2"/>
</dbReference>
<comment type="catalytic activity">
    <reaction evidence="15 16">
        <text>UDP-N-acetyl-alpha-D-muramate + NADP(+) = UDP-N-acetyl-3-O-(1-carboxyvinyl)-alpha-D-glucosamine + NADPH + H(+)</text>
        <dbReference type="Rhea" id="RHEA:12248"/>
        <dbReference type="ChEBI" id="CHEBI:15378"/>
        <dbReference type="ChEBI" id="CHEBI:57783"/>
        <dbReference type="ChEBI" id="CHEBI:58349"/>
        <dbReference type="ChEBI" id="CHEBI:68483"/>
        <dbReference type="ChEBI" id="CHEBI:70757"/>
        <dbReference type="EC" id="1.3.1.98"/>
    </reaction>
</comment>
<keyword evidence="7 16" id="KW-0285">Flavoprotein</keyword>
<dbReference type="PANTHER" id="PTHR21071:SF4">
    <property type="entry name" value="UDP-N-ACETYLENOLPYRUVOYLGLUCOSAMINE REDUCTASE"/>
    <property type="match status" value="1"/>
</dbReference>
<keyword evidence="13 16" id="KW-0131">Cell cycle</keyword>
<dbReference type="Gene3D" id="3.30.43.10">
    <property type="entry name" value="Uridine Diphospho-n-acetylenolpyruvylglucosamine Reductase, domain 2"/>
    <property type="match status" value="1"/>
</dbReference>
<feature type="active site" description="Proton donor" evidence="16">
    <location>
        <position position="219"/>
    </location>
</feature>
<evidence type="ECO:0000256" key="5">
    <source>
        <dbReference type="ARBA" id="ARBA00022490"/>
    </source>
</evidence>
<dbReference type="PROSITE" id="PS51387">
    <property type="entry name" value="FAD_PCMH"/>
    <property type="match status" value="1"/>
</dbReference>
<dbReference type="Pfam" id="PF02873">
    <property type="entry name" value="MurB_C"/>
    <property type="match status" value="1"/>
</dbReference>
<gene>
    <name evidence="16" type="primary">murB</name>
    <name evidence="18" type="ORF">AMJ83_05485</name>
</gene>
<evidence type="ECO:0000256" key="14">
    <source>
        <dbReference type="ARBA" id="ARBA00023316"/>
    </source>
</evidence>
<dbReference type="InterPro" id="IPR016167">
    <property type="entry name" value="FAD-bd_PCMH_sub1"/>
</dbReference>
<comment type="function">
    <text evidence="2 16">Cell wall formation.</text>
</comment>
<keyword evidence="11 16" id="KW-0573">Peptidoglycan synthesis</keyword>
<feature type="domain" description="FAD-binding PCMH-type" evidence="17">
    <location>
        <begin position="27"/>
        <end position="191"/>
    </location>
</feature>
<dbReference type="Gene3D" id="3.90.78.10">
    <property type="entry name" value="UDP-N-acetylenolpyruvoylglucosamine reductase, C-terminal domain"/>
    <property type="match status" value="1"/>
</dbReference>
<dbReference type="GO" id="GO:0009252">
    <property type="term" value="P:peptidoglycan biosynthetic process"/>
    <property type="evidence" value="ECO:0007669"/>
    <property type="project" value="UniProtKB-UniRule"/>
</dbReference>
<evidence type="ECO:0000256" key="8">
    <source>
        <dbReference type="ARBA" id="ARBA00022827"/>
    </source>
</evidence>